<organism evidence="2 3">
    <name type="scientific">Periconia macrospinosa</name>
    <dbReference type="NCBI Taxonomy" id="97972"/>
    <lineage>
        <taxon>Eukaryota</taxon>
        <taxon>Fungi</taxon>
        <taxon>Dikarya</taxon>
        <taxon>Ascomycota</taxon>
        <taxon>Pezizomycotina</taxon>
        <taxon>Dothideomycetes</taxon>
        <taxon>Pleosporomycetidae</taxon>
        <taxon>Pleosporales</taxon>
        <taxon>Massarineae</taxon>
        <taxon>Periconiaceae</taxon>
        <taxon>Periconia</taxon>
    </lineage>
</organism>
<name>A0A2V1DJ17_9PLEO</name>
<dbReference type="EMBL" id="KZ805441">
    <property type="protein sequence ID" value="PVH97249.1"/>
    <property type="molecule type" value="Genomic_DNA"/>
</dbReference>
<feature type="transmembrane region" description="Helical" evidence="1">
    <location>
        <begin position="28"/>
        <end position="52"/>
    </location>
</feature>
<gene>
    <name evidence="2" type="ORF">DM02DRAFT_88700</name>
</gene>
<keyword evidence="1" id="KW-0472">Membrane</keyword>
<accession>A0A2V1DJ17</accession>
<keyword evidence="1" id="KW-1133">Transmembrane helix</keyword>
<proteinExistence type="predicted"/>
<evidence type="ECO:0000313" key="2">
    <source>
        <dbReference type="EMBL" id="PVH97249.1"/>
    </source>
</evidence>
<dbReference type="AlphaFoldDB" id="A0A2V1DJ17"/>
<protein>
    <submittedName>
        <fullName evidence="2">Uncharacterized protein</fullName>
    </submittedName>
</protein>
<evidence type="ECO:0000256" key="1">
    <source>
        <dbReference type="SAM" id="Phobius"/>
    </source>
</evidence>
<keyword evidence="1" id="KW-0812">Transmembrane</keyword>
<evidence type="ECO:0000313" key="3">
    <source>
        <dbReference type="Proteomes" id="UP000244855"/>
    </source>
</evidence>
<reference evidence="2 3" key="1">
    <citation type="journal article" date="2018" name="Sci. Rep.">
        <title>Comparative genomics provides insights into the lifestyle and reveals functional heterogeneity of dark septate endophytic fungi.</title>
        <authorList>
            <person name="Knapp D.G."/>
            <person name="Nemeth J.B."/>
            <person name="Barry K."/>
            <person name="Hainaut M."/>
            <person name="Henrissat B."/>
            <person name="Johnson J."/>
            <person name="Kuo A."/>
            <person name="Lim J.H.P."/>
            <person name="Lipzen A."/>
            <person name="Nolan M."/>
            <person name="Ohm R.A."/>
            <person name="Tamas L."/>
            <person name="Grigoriev I.V."/>
            <person name="Spatafora J.W."/>
            <person name="Nagy L.G."/>
            <person name="Kovacs G.M."/>
        </authorList>
    </citation>
    <scope>NUCLEOTIDE SEQUENCE [LARGE SCALE GENOMIC DNA]</scope>
    <source>
        <strain evidence="2 3">DSE2036</strain>
    </source>
</reference>
<keyword evidence="3" id="KW-1185">Reference proteome</keyword>
<sequence>MDGHLPLLPLTAYTHQLTLLYPKALHKTGFVCLLVVTAGSHIGVCAHCVAIVKQFAILSSRTRRPSVCRFAVFGPSLSLSWKGTSAPWPSLRLTEYRPAIIYPQQAGYVASNAMLPFPLGVRLSQSPEGSFPDMTSSCLHGDE</sequence>
<dbReference type="Proteomes" id="UP000244855">
    <property type="component" value="Unassembled WGS sequence"/>
</dbReference>